<evidence type="ECO:0000256" key="1">
    <source>
        <dbReference type="ARBA" id="ARBA00008558"/>
    </source>
</evidence>
<name>A0ABQ6IFH1_9MICO</name>
<protein>
    <submittedName>
        <fullName evidence="3">Uncharacterized protein</fullName>
    </submittedName>
</protein>
<accession>A0ABQ6IFH1</accession>
<dbReference type="InterPro" id="IPR012341">
    <property type="entry name" value="6hp_glycosidase-like_sf"/>
</dbReference>
<evidence type="ECO:0000256" key="2">
    <source>
        <dbReference type="ARBA" id="ARBA00023235"/>
    </source>
</evidence>
<organism evidence="3 4">
    <name type="scientific">Demequina litorisediminis</name>
    <dbReference type="NCBI Taxonomy" id="1849022"/>
    <lineage>
        <taxon>Bacteria</taxon>
        <taxon>Bacillati</taxon>
        <taxon>Actinomycetota</taxon>
        <taxon>Actinomycetes</taxon>
        <taxon>Micrococcales</taxon>
        <taxon>Demequinaceae</taxon>
        <taxon>Demequina</taxon>
    </lineage>
</organism>
<evidence type="ECO:0000313" key="3">
    <source>
        <dbReference type="EMBL" id="GMA35489.1"/>
    </source>
</evidence>
<sequence>MIAEAIGVAAALWRATRKPEYAADYERWWDFAGAHHLDTVQGSWWHEPAPDLSVSGTVWPGKVDVYHALQATLLPRLPVSPALAASLAAGNLD</sequence>
<dbReference type="InterPro" id="IPR010819">
    <property type="entry name" value="AGE/CE"/>
</dbReference>
<dbReference type="InterPro" id="IPR008928">
    <property type="entry name" value="6-hairpin_glycosidase_sf"/>
</dbReference>
<dbReference type="Pfam" id="PF07221">
    <property type="entry name" value="GlcNAc_2-epim"/>
    <property type="match status" value="1"/>
</dbReference>
<gene>
    <name evidence="3" type="ORF">GCM10025876_16930</name>
</gene>
<dbReference type="Gene3D" id="1.50.10.10">
    <property type="match status" value="1"/>
</dbReference>
<evidence type="ECO:0000313" key="4">
    <source>
        <dbReference type="Proteomes" id="UP001157125"/>
    </source>
</evidence>
<comment type="similarity">
    <text evidence="1">Belongs to the N-acylglucosamine 2-epimerase family.</text>
</comment>
<dbReference type="Proteomes" id="UP001157125">
    <property type="component" value="Unassembled WGS sequence"/>
</dbReference>
<proteinExistence type="inferred from homology"/>
<reference evidence="4" key="1">
    <citation type="journal article" date="2019" name="Int. J. Syst. Evol. Microbiol.">
        <title>The Global Catalogue of Microorganisms (GCM) 10K type strain sequencing project: providing services to taxonomists for standard genome sequencing and annotation.</title>
        <authorList>
            <consortium name="The Broad Institute Genomics Platform"/>
            <consortium name="The Broad Institute Genome Sequencing Center for Infectious Disease"/>
            <person name="Wu L."/>
            <person name="Ma J."/>
        </authorList>
    </citation>
    <scope>NUCLEOTIDE SEQUENCE [LARGE SCALE GENOMIC DNA]</scope>
    <source>
        <strain evidence="4">NBRC 112299</strain>
    </source>
</reference>
<keyword evidence="4" id="KW-1185">Reference proteome</keyword>
<comment type="caution">
    <text evidence="3">The sequence shown here is derived from an EMBL/GenBank/DDBJ whole genome shotgun (WGS) entry which is preliminary data.</text>
</comment>
<dbReference type="SUPFAM" id="SSF48208">
    <property type="entry name" value="Six-hairpin glycosidases"/>
    <property type="match status" value="1"/>
</dbReference>
<keyword evidence="2" id="KW-0413">Isomerase</keyword>
<dbReference type="EMBL" id="BSUN01000001">
    <property type="protein sequence ID" value="GMA35489.1"/>
    <property type="molecule type" value="Genomic_DNA"/>
</dbReference>